<keyword evidence="1" id="KW-0732">Signal</keyword>
<accession>A0A0R3DDP7</accession>
<evidence type="ECO:0000313" key="2">
    <source>
        <dbReference type="EMBL" id="KRQ08170.1"/>
    </source>
</evidence>
<dbReference type="STRING" id="989370.AOQ71_21980"/>
<comment type="caution">
    <text evidence="2">The sequence shown here is derived from an EMBL/GenBank/DDBJ whole genome shotgun (WGS) entry which is preliminary data.</text>
</comment>
<evidence type="ECO:0000313" key="3">
    <source>
        <dbReference type="Proteomes" id="UP000051936"/>
    </source>
</evidence>
<feature type="signal peptide" evidence="1">
    <location>
        <begin position="1"/>
        <end position="21"/>
    </location>
</feature>
<feature type="chain" id="PRO_5006435393" description="Secreted protein" evidence="1">
    <location>
        <begin position="22"/>
        <end position="117"/>
    </location>
</feature>
<dbReference type="RefSeq" id="WP_057750859.1">
    <property type="nucleotide sequence ID" value="NZ_LJYG01000094.1"/>
</dbReference>
<sequence length="117" mass="13049">MRRQLIATGMLLIAMTGATLAQTKGKGMRLWNLTSETISGFQLSPSGKTDWGPNQCLNDKDKEVDHDERLRITGIEPGRYDAKVSYANSRQCIVRDIEIKADAVFSISDKDLKDCTK</sequence>
<dbReference type="EMBL" id="LJYG01000094">
    <property type="protein sequence ID" value="KRQ08170.1"/>
    <property type="molecule type" value="Genomic_DNA"/>
</dbReference>
<keyword evidence="3" id="KW-1185">Reference proteome</keyword>
<evidence type="ECO:0000256" key="1">
    <source>
        <dbReference type="SAM" id="SignalP"/>
    </source>
</evidence>
<gene>
    <name evidence="2" type="ORF">AOQ71_21980</name>
</gene>
<protein>
    <recommendedName>
        <fullName evidence="4">Secreted protein</fullName>
    </recommendedName>
</protein>
<evidence type="ECO:0008006" key="4">
    <source>
        <dbReference type="Google" id="ProtNLM"/>
    </source>
</evidence>
<name>A0A0R3DDP7_9BRAD</name>
<proteinExistence type="predicted"/>
<organism evidence="2 3">
    <name type="scientific">Bradyrhizobium manausense</name>
    <dbReference type="NCBI Taxonomy" id="989370"/>
    <lineage>
        <taxon>Bacteria</taxon>
        <taxon>Pseudomonadati</taxon>
        <taxon>Pseudomonadota</taxon>
        <taxon>Alphaproteobacteria</taxon>
        <taxon>Hyphomicrobiales</taxon>
        <taxon>Nitrobacteraceae</taxon>
        <taxon>Bradyrhizobium</taxon>
    </lineage>
</organism>
<dbReference type="Proteomes" id="UP000051936">
    <property type="component" value="Unassembled WGS sequence"/>
</dbReference>
<reference evidence="2 3" key="1">
    <citation type="submission" date="2015-09" db="EMBL/GenBank/DDBJ databases">
        <title>Draft Genome Sequence of Bradyrhizobium manausense Strain BR 3351T, a Novel Symbiotic Nitrogen-Fixing Alphaproteobacterium Isolated from Brazilian Amazon Rain Forest.</title>
        <authorList>
            <person name="De Araujo J.L."/>
            <person name="Zilli J.E."/>
        </authorList>
    </citation>
    <scope>NUCLEOTIDE SEQUENCE [LARGE SCALE GENOMIC DNA]</scope>
    <source>
        <strain evidence="2 3">BR3351</strain>
    </source>
</reference>
<dbReference type="OrthoDB" id="7306240at2"/>
<dbReference type="AlphaFoldDB" id="A0A0R3DDP7"/>